<feature type="repeat" description="WD" evidence="3">
    <location>
        <begin position="112"/>
        <end position="153"/>
    </location>
</feature>
<dbReference type="PANTHER" id="PTHR44129">
    <property type="entry name" value="WD REPEAT-CONTAINING PROTEIN POP1"/>
    <property type="match status" value="1"/>
</dbReference>
<evidence type="ECO:0000256" key="3">
    <source>
        <dbReference type="PROSITE-ProRule" id="PRU00221"/>
    </source>
</evidence>
<evidence type="ECO:0000256" key="1">
    <source>
        <dbReference type="ARBA" id="ARBA00022574"/>
    </source>
</evidence>
<keyword evidence="5" id="KW-1185">Reference proteome</keyword>
<dbReference type="PRINTS" id="PR00320">
    <property type="entry name" value="GPROTEINBRPT"/>
</dbReference>
<dbReference type="SMART" id="SM00320">
    <property type="entry name" value="WD40"/>
    <property type="match status" value="5"/>
</dbReference>
<dbReference type="EMBL" id="CAJNJA010039921">
    <property type="protein sequence ID" value="CAE7761153.1"/>
    <property type="molecule type" value="Genomic_DNA"/>
</dbReference>
<feature type="non-terminal residue" evidence="4">
    <location>
        <position position="321"/>
    </location>
</feature>
<evidence type="ECO:0000256" key="2">
    <source>
        <dbReference type="ARBA" id="ARBA00022737"/>
    </source>
</evidence>
<dbReference type="InterPro" id="IPR036322">
    <property type="entry name" value="WD40_repeat_dom_sf"/>
</dbReference>
<dbReference type="InterPro" id="IPR050349">
    <property type="entry name" value="WD_LIS1/nudF_dynein_reg"/>
</dbReference>
<comment type="caution">
    <text evidence="4">The sequence shown here is derived from an EMBL/GenBank/DDBJ whole genome shotgun (WGS) entry which is preliminary data.</text>
</comment>
<accession>A0A812Y3T4</accession>
<dbReference type="PROSITE" id="PS50082">
    <property type="entry name" value="WD_REPEATS_2"/>
    <property type="match status" value="4"/>
</dbReference>
<gene>
    <name evidence="4" type="primary">HET-E1</name>
    <name evidence="4" type="ORF">SNEC2469_LOCUS22150</name>
</gene>
<dbReference type="Gene3D" id="2.130.10.10">
    <property type="entry name" value="YVTN repeat-like/Quinoprotein amine dehydrogenase"/>
    <property type="match status" value="2"/>
</dbReference>
<dbReference type="InterPro" id="IPR001680">
    <property type="entry name" value="WD40_rpt"/>
</dbReference>
<proteinExistence type="predicted"/>
<feature type="repeat" description="WD" evidence="3">
    <location>
        <begin position="89"/>
        <end position="111"/>
    </location>
</feature>
<dbReference type="PROSITE" id="PS50890">
    <property type="entry name" value="PUA"/>
    <property type="match status" value="1"/>
</dbReference>
<evidence type="ECO:0000313" key="4">
    <source>
        <dbReference type="EMBL" id="CAE7761153.1"/>
    </source>
</evidence>
<name>A0A812Y3T4_9DINO</name>
<dbReference type="AlphaFoldDB" id="A0A812Y3T4"/>
<evidence type="ECO:0000313" key="5">
    <source>
        <dbReference type="Proteomes" id="UP000601435"/>
    </source>
</evidence>
<dbReference type="CDD" id="cd00200">
    <property type="entry name" value="WD40"/>
    <property type="match status" value="1"/>
</dbReference>
<dbReference type="PROSITE" id="PS50294">
    <property type="entry name" value="WD_REPEATS_REGION"/>
    <property type="match status" value="3"/>
</dbReference>
<dbReference type="Proteomes" id="UP000601435">
    <property type="component" value="Unassembled WGS sequence"/>
</dbReference>
<keyword evidence="2" id="KW-0677">Repeat</keyword>
<reference evidence="4" key="1">
    <citation type="submission" date="2021-02" db="EMBL/GenBank/DDBJ databases">
        <authorList>
            <person name="Dougan E. K."/>
            <person name="Rhodes N."/>
            <person name="Thang M."/>
            <person name="Chan C."/>
        </authorList>
    </citation>
    <scope>NUCLEOTIDE SEQUENCE</scope>
</reference>
<protein>
    <submittedName>
        <fullName evidence="4">HET-E1 protein</fullName>
    </submittedName>
</protein>
<dbReference type="InterPro" id="IPR015943">
    <property type="entry name" value="WD40/YVTN_repeat-like_dom_sf"/>
</dbReference>
<dbReference type="InterPro" id="IPR020472">
    <property type="entry name" value="WD40_PAC1"/>
</dbReference>
<feature type="repeat" description="WD" evidence="3">
    <location>
        <begin position="196"/>
        <end position="237"/>
    </location>
</feature>
<feature type="repeat" description="WD" evidence="3">
    <location>
        <begin position="154"/>
        <end position="195"/>
    </location>
</feature>
<dbReference type="Pfam" id="PF00400">
    <property type="entry name" value="WD40"/>
    <property type="match status" value="4"/>
</dbReference>
<sequence length="321" mass="34697">TVVNDETEELMAKASLRLGCKVLELAQVCIREARLSVTPAIFTEPKPEPRMVRGKMEVRERFVLNSEDTLLEAGVENNAVLRAKISPAVITASKDRTARIWNAETGKCELILEGHTEAVCSACISPDCRYVATSSEDGSSRLWYVDSGRCARVLLDHKEAVYFATFSPDSKQVVTASEDATAKIWVVKTGICKLTLKGHHFAVLWATFSPDGRSVTTTSSDGTLKIWNAKTGVCDRTLLGQKPVYLASFASDGTTFVTTSGDSTAKICDLVTGEAKIVLTGHDSLVRHSALAVAFTVPNSRIALVRKSSIGVLVERGFVVG</sequence>
<dbReference type="PROSITE" id="PS00678">
    <property type="entry name" value="WD_REPEATS_1"/>
    <property type="match status" value="1"/>
</dbReference>
<dbReference type="OrthoDB" id="538223at2759"/>
<keyword evidence="1 3" id="KW-0853">WD repeat</keyword>
<organism evidence="4 5">
    <name type="scientific">Symbiodinium necroappetens</name>
    <dbReference type="NCBI Taxonomy" id="1628268"/>
    <lineage>
        <taxon>Eukaryota</taxon>
        <taxon>Sar</taxon>
        <taxon>Alveolata</taxon>
        <taxon>Dinophyceae</taxon>
        <taxon>Suessiales</taxon>
        <taxon>Symbiodiniaceae</taxon>
        <taxon>Symbiodinium</taxon>
    </lineage>
</organism>
<dbReference type="InterPro" id="IPR019775">
    <property type="entry name" value="WD40_repeat_CS"/>
</dbReference>
<dbReference type="SUPFAM" id="SSF50978">
    <property type="entry name" value="WD40 repeat-like"/>
    <property type="match status" value="1"/>
</dbReference>